<dbReference type="Proteomes" id="UP001174936">
    <property type="component" value="Unassembled WGS sequence"/>
</dbReference>
<dbReference type="InterPro" id="IPR036770">
    <property type="entry name" value="Ankyrin_rpt-contain_sf"/>
</dbReference>
<feature type="repeat" description="ANK" evidence="2">
    <location>
        <begin position="849"/>
        <end position="881"/>
    </location>
</feature>
<keyword evidence="4" id="KW-0732">Signal</keyword>
<feature type="chain" id="PRO_5041383357" description="NACHT domain-containing protein" evidence="4">
    <location>
        <begin position="20"/>
        <end position="1126"/>
    </location>
</feature>
<feature type="repeat" description="ANK" evidence="2">
    <location>
        <begin position="671"/>
        <end position="703"/>
    </location>
</feature>
<feature type="repeat" description="ANK" evidence="2">
    <location>
        <begin position="948"/>
        <end position="980"/>
    </location>
</feature>
<feature type="signal peptide" evidence="4">
    <location>
        <begin position="1"/>
        <end position="19"/>
    </location>
</feature>
<dbReference type="Gene3D" id="1.25.40.20">
    <property type="entry name" value="Ankyrin repeat-containing domain"/>
    <property type="match status" value="2"/>
</dbReference>
<evidence type="ECO:0000259" key="5">
    <source>
        <dbReference type="Pfam" id="PF22939"/>
    </source>
</evidence>
<dbReference type="Pfam" id="PF00023">
    <property type="entry name" value="Ank"/>
    <property type="match status" value="1"/>
</dbReference>
<gene>
    <name evidence="7" type="ORF">B0T16DRAFT_195007</name>
</gene>
<dbReference type="SUPFAM" id="SSF52540">
    <property type="entry name" value="P-loop containing nucleoside triphosphate hydrolases"/>
    <property type="match status" value="1"/>
</dbReference>
<dbReference type="InterPro" id="IPR002110">
    <property type="entry name" value="Ankyrin_rpt"/>
</dbReference>
<dbReference type="Pfam" id="PF22939">
    <property type="entry name" value="WHD_GPIID"/>
    <property type="match status" value="1"/>
</dbReference>
<feature type="domain" description="GPI inositol-deacylase winged helix" evidence="5">
    <location>
        <begin position="475"/>
        <end position="551"/>
    </location>
</feature>
<dbReference type="Pfam" id="PF24883">
    <property type="entry name" value="NPHP3_N"/>
    <property type="match status" value="1"/>
</dbReference>
<feature type="compositionally biased region" description="Basic and acidic residues" evidence="3">
    <location>
        <begin position="1112"/>
        <end position="1126"/>
    </location>
</feature>
<dbReference type="Gene3D" id="3.40.50.300">
    <property type="entry name" value="P-loop containing nucleotide triphosphate hydrolases"/>
    <property type="match status" value="1"/>
</dbReference>
<organism evidence="7 8">
    <name type="scientific">Cercophora newfieldiana</name>
    <dbReference type="NCBI Taxonomy" id="92897"/>
    <lineage>
        <taxon>Eukaryota</taxon>
        <taxon>Fungi</taxon>
        <taxon>Dikarya</taxon>
        <taxon>Ascomycota</taxon>
        <taxon>Pezizomycotina</taxon>
        <taxon>Sordariomycetes</taxon>
        <taxon>Sordariomycetidae</taxon>
        <taxon>Sordariales</taxon>
        <taxon>Lasiosphaeriaceae</taxon>
        <taxon>Cercophora</taxon>
    </lineage>
</organism>
<feature type="repeat" description="ANK" evidence="2">
    <location>
        <begin position="704"/>
        <end position="736"/>
    </location>
</feature>
<feature type="domain" description="Nephrocystin 3-like N-terminal" evidence="6">
    <location>
        <begin position="197"/>
        <end position="362"/>
    </location>
</feature>
<feature type="repeat" description="ANK" evidence="2">
    <location>
        <begin position="745"/>
        <end position="777"/>
    </location>
</feature>
<evidence type="ECO:0000256" key="1">
    <source>
        <dbReference type="ARBA" id="ARBA00022737"/>
    </source>
</evidence>
<keyword evidence="8" id="KW-1185">Reference proteome</keyword>
<dbReference type="EMBL" id="JAULSV010000005">
    <property type="protein sequence ID" value="KAK0644279.1"/>
    <property type="molecule type" value="Genomic_DNA"/>
</dbReference>
<accession>A0AA39Y1H8</accession>
<feature type="repeat" description="ANK" evidence="2">
    <location>
        <begin position="780"/>
        <end position="812"/>
    </location>
</feature>
<evidence type="ECO:0000256" key="4">
    <source>
        <dbReference type="SAM" id="SignalP"/>
    </source>
</evidence>
<evidence type="ECO:0000256" key="3">
    <source>
        <dbReference type="SAM" id="MobiDB-lite"/>
    </source>
</evidence>
<proteinExistence type="predicted"/>
<name>A0AA39Y1H8_9PEZI</name>
<dbReference type="InterPro" id="IPR054471">
    <property type="entry name" value="GPIID_WHD"/>
</dbReference>
<dbReference type="InterPro" id="IPR027417">
    <property type="entry name" value="P-loop_NTPase"/>
</dbReference>
<sequence length="1126" mass="125341">MAEALALVASVIAVVQISGEVIGLCRSYIEAVHDAPFHHIFYELSTLKDVFESLERLVKSDKPLSLNLASLAGDDGAVAGCRECVSSLRDTMSPYAGGSSSVSQSKRGKVKDAFKALKWPLKEGKVKRLLEEISRHKASISLALASEAAYDVKNIDSKLDQLCVTNRSVEAQEILNWLSPVDHISQQSDFIARRQEGTGKWLLESTEFLEWVDTDKRTFFCPGIPGAGKTIMAATVIDELLKRRGANKSMGVGWLYCNFRQRDEQSCSKMLATLLRELSAQHDEVPTVVTDLYNLKKKKGNGLHLSVAEILGALRSVLEGFSRMFIVVDALDELADHSRDTLLSNLFDIQKHCNVNLFATSRPLSEISDKFKDSVTQEIRARDDDIQRYLDEYMPRLGKFVVQRPELQEETSRTIVEAVDGMFLLAQLHLKSLTGKRSAKTFKQALGRIATRSGGYDEAYNDVMERIFSQDEEYVTLAKDTLSWICFATRPLSVLELRQALAIEVGESQLDEDNMPETDTILSVCAGLVTIDEQSDVIRLVHYTTQEYLKQTSATWLPDAHAVIAKGCITYLAFDEFGLGELESLKLSPGNYDDKDIELYREIWRRRLYCYAAENWGYHSSAASSREITALCLSFLNNGSWATVAACALFGDPSFSYTEHTQSWPGSLPLVAAHPLQLAALYGLGDVVRSLLQHGDDANQCDSFGRTPLHYATLTGHASVVQDLIEAGADLNIRAPFYSPELDTSRYTPLQWAIKRGHNEVGQLLLDKGADFTEGPDAQGWTSPFHTAVNCGEVEFCRLLLERGAVISSNGERHGTHVLHDAASWGHCSVIQLLLALDDGGPVDVRDDHGWTPLHWAACGGRLEAAKLLVKHGADVNAVAMKGETVLSLAVESGERELVRFLIEHGANVNCTAHVAKPLLQRLGTWRDPAVMRCLLENGADIDELDFEGETALFRAVRLLQVGAVKVLCAAGANVNARNAHGQSVYEMLDEALPDRIARWKSQETYCRREHLRVSAVLLETHLAQQAARKGALKPLGKGIQRRRSWESDPDLDKGDWASEDCASESYALGQDHWRVRRRFSWESEQDWEQVRRRVLVSWGLKSGLESEWGEESEKSDEREEGEELR</sequence>
<dbReference type="InterPro" id="IPR056884">
    <property type="entry name" value="NPHP3-like_N"/>
</dbReference>
<dbReference type="PROSITE" id="PS50297">
    <property type="entry name" value="ANK_REP_REGION"/>
    <property type="match status" value="5"/>
</dbReference>
<reference evidence="7" key="1">
    <citation type="submission" date="2023-06" db="EMBL/GenBank/DDBJ databases">
        <title>Genome-scale phylogeny and comparative genomics of the fungal order Sordariales.</title>
        <authorList>
            <consortium name="Lawrence Berkeley National Laboratory"/>
            <person name="Hensen N."/>
            <person name="Bonometti L."/>
            <person name="Westerberg I."/>
            <person name="Brannstrom I.O."/>
            <person name="Guillou S."/>
            <person name="Cros-Aarteil S."/>
            <person name="Calhoun S."/>
            <person name="Haridas S."/>
            <person name="Kuo A."/>
            <person name="Mondo S."/>
            <person name="Pangilinan J."/>
            <person name="Riley R."/>
            <person name="Labutti K."/>
            <person name="Andreopoulos B."/>
            <person name="Lipzen A."/>
            <person name="Chen C."/>
            <person name="Yanf M."/>
            <person name="Daum C."/>
            <person name="Ng V."/>
            <person name="Clum A."/>
            <person name="Steindorff A."/>
            <person name="Ohm R."/>
            <person name="Martin F."/>
            <person name="Silar P."/>
            <person name="Natvig D."/>
            <person name="Lalanne C."/>
            <person name="Gautier V."/>
            <person name="Ament-Velasquez S.L."/>
            <person name="Kruys A."/>
            <person name="Hutchinson M.I."/>
            <person name="Powell A.J."/>
            <person name="Barry K."/>
            <person name="Miller A.N."/>
            <person name="Grigoriev I.V."/>
            <person name="Debuchy R."/>
            <person name="Gladieux P."/>
            <person name="Thoren M.H."/>
            <person name="Johannesson H."/>
        </authorList>
    </citation>
    <scope>NUCLEOTIDE SEQUENCE</scope>
    <source>
        <strain evidence="7">SMH2532-1</strain>
    </source>
</reference>
<comment type="caution">
    <text evidence="7">The sequence shown here is derived from an EMBL/GenBank/DDBJ whole genome shotgun (WGS) entry which is preliminary data.</text>
</comment>
<dbReference type="SUPFAM" id="SSF48403">
    <property type="entry name" value="Ankyrin repeat"/>
    <property type="match status" value="1"/>
</dbReference>
<feature type="region of interest" description="Disordered" evidence="3">
    <location>
        <begin position="1105"/>
        <end position="1126"/>
    </location>
</feature>
<dbReference type="PANTHER" id="PTHR10039:SF15">
    <property type="entry name" value="NACHT DOMAIN-CONTAINING PROTEIN"/>
    <property type="match status" value="1"/>
</dbReference>
<evidence type="ECO:0000256" key="2">
    <source>
        <dbReference type="PROSITE-ProRule" id="PRU00023"/>
    </source>
</evidence>
<protein>
    <recommendedName>
        <fullName evidence="9">NACHT domain-containing protein</fullName>
    </recommendedName>
</protein>
<dbReference type="SMART" id="SM00248">
    <property type="entry name" value="ANK"/>
    <property type="match status" value="9"/>
</dbReference>
<dbReference type="PRINTS" id="PR01415">
    <property type="entry name" value="ANKYRIN"/>
</dbReference>
<dbReference type="Pfam" id="PF12796">
    <property type="entry name" value="Ank_2"/>
    <property type="match status" value="3"/>
</dbReference>
<dbReference type="PANTHER" id="PTHR10039">
    <property type="entry name" value="AMELOGENIN"/>
    <property type="match status" value="1"/>
</dbReference>
<evidence type="ECO:0008006" key="9">
    <source>
        <dbReference type="Google" id="ProtNLM"/>
    </source>
</evidence>
<dbReference type="AlphaFoldDB" id="A0AA39Y1H8"/>
<feature type="repeat" description="ANK" evidence="2">
    <location>
        <begin position="882"/>
        <end position="914"/>
    </location>
</feature>
<keyword evidence="2" id="KW-0040">ANK repeat</keyword>
<dbReference type="PROSITE" id="PS50088">
    <property type="entry name" value="ANK_REPEAT"/>
    <property type="match status" value="7"/>
</dbReference>
<evidence type="ECO:0000313" key="7">
    <source>
        <dbReference type="EMBL" id="KAK0644279.1"/>
    </source>
</evidence>
<evidence type="ECO:0000259" key="6">
    <source>
        <dbReference type="Pfam" id="PF24883"/>
    </source>
</evidence>
<evidence type="ECO:0000313" key="8">
    <source>
        <dbReference type="Proteomes" id="UP001174936"/>
    </source>
</evidence>
<keyword evidence="1" id="KW-0677">Repeat</keyword>